<name>A0A841TC09_9BACL</name>
<dbReference type="AlphaFoldDB" id="A0A841TC09"/>
<evidence type="ECO:0008006" key="3">
    <source>
        <dbReference type="Google" id="ProtNLM"/>
    </source>
</evidence>
<dbReference type="Gene3D" id="3.40.630.30">
    <property type="match status" value="1"/>
</dbReference>
<accession>A0A841TC09</accession>
<dbReference type="EMBL" id="JACJVN010000033">
    <property type="protein sequence ID" value="MBB6677559.1"/>
    <property type="molecule type" value="Genomic_DNA"/>
</dbReference>
<gene>
    <name evidence="1" type="ORF">H4Q31_09495</name>
</gene>
<organism evidence="1 2">
    <name type="scientific">Cohnella lubricantis</name>
    <dbReference type="NCBI Taxonomy" id="2163172"/>
    <lineage>
        <taxon>Bacteria</taxon>
        <taxon>Bacillati</taxon>
        <taxon>Bacillota</taxon>
        <taxon>Bacilli</taxon>
        <taxon>Bacillales</taxon>
        <taxon>Paenibacillaceae</taxon>
        <taxon>Cohnella</taxon>
    </lineage>
</organism>
<sequence length="180" mass="18351">MNVELLTAEEWERKRLPLLRFVRTHGDRGIGSAAWLRLVRLQAAELNLPGTAIAVMFTAGGQPAGVAFAAGCGEEACLAVVHPALRGRGICRSLLARLGMEWGRLSCRVPLGQTASLAACFAAGFVAVGLESLPAGKPALRLEFGQSLSSVRSAGSVSGVSGVSGVKAEAAAGSAAAARG</sequence>
<evidence type="ECO:0000313" key="2">
    <source>
        <dbReference type="Proteomes" id="UP000574133"/>
    </source>
</evidence>
<reference evidence="1 2" key="1">
    <citation type="submission" date="2020-08" db="EMBL/GenBank/DDBJ databases">
        <title>Cohnella phylogeny.</title>
        <authorList>
            <person name="Dunlap C."/>
        </authorList>
    </citation>
    <scope>NUCLEOTIDE SEQUENCE [LARGE SCALE GENOMIC DNA]</scope>
    <source>
        <strain evidence="1 2">DSM 103658</strain>
    </source>
</reference>
<dbReference type="SUPFAM" id="SSF55729">
    <property type="entry name" value="Acyl-CoA N-acyltransferases (Nat)"/>
    <property type="match status" value="1"/>
</dbReference>
<proteinExistence type="predicted"/>
<dbReference type="Proteomes" id="UP000574133">
    <property type="component" value="Unassembled WGS sequence"/>
</dbReference>
<dbReference type="InterPro" id="IPR016181">
    <property type="entry name" value="Acyl_CoA_acyltransferase"/>
</dbReference>
<evidence type="ECO:0000313" key="1">
    <source>
        <dbReference type="EMBL" id="MBB6677559.1"/>
    </source>
</evidence>
<protein>
    <recommendedName>
        <fullName evidence="3">GNAT family N-acetyltransferase</fullName>
    </recommendedName>
</protein>
<comment type="caution">
    <text evidence="1">The sequence shown here is derived from an EMBL/GenBank/DDBJ whole genome shotgun (WGS) entry which is preliminary data.</text>
</comment>
<keyword evidence="2" id="KW-1185">Reference proteome</keyword>
<dbReference type="RefSeq" id="WP_185178836.1">
    <property type="nucleotide sequence ID" value="NZ_CBCSEP010000005.1"/>
</dbReference>